<dbReference type="GO" id="GO:0005829">
    <property type="term" value="C:cytosol"/>
    <property type="evidence" value="ECO:0007669"/>
    <property type="project" value="TreeGrafter"/>
</dbReference>
<dbReference type="Proteomes" id="UP001409585">
    <property type="component" value="Unassembled WGS sequence"/>
</dbReference>
<reference evidence="10" key="1">
    <citation type="journal article" date="2019" name="Int. J. Syst. Evol. Microbiol.">
        <title>The Global Catalogue of Microorganisms (GCM) 10K type strain sequencing project: providing services to taxonomists for standard genome sequencing and annotation.</title>
        <authorList>
            <consortium name="The Broad Institute Genomics Platform"/>
            <consortium name="The Broad Institute Genome Sequencing Center for Infectious Disease"/>
            <person name="Wu L."/>
            <person name="Ma J."/>
        </authorList>
    </citation>
    <scope>NUCLEOTIDE SEQUENCE [LARGE SCALE GENOMIC DNA]</scope>
    <source>
        <strain evidence="10">JCM 19134</strain>
    </source>
</reference>
<dbReference type="Gene3D" id="2.60.120.10">
    <property type="entry name" value="Jelly Rolls"/>
    <property type="match status" value="1"/>
</dbReference>
<evidence type="ECO:0000256" key="8">
    <source>
        <dbReference type="PIRSR" id="PIRSR600888-3"/>
    </source>
</evidence>
<dbReference type="CDD" id="cd02208">
    <property type="entry name" value="cupin_RmlC-like"/>
    <property type="match status" value="1"/>
</dbReference>
<evidence type="ECO:0000256" key="5">
    <source>
        <dbReference type="ARBA" id="ARBA00029758"/>
    </source>
</evidence>
<gene>
    <name evidence="9" type="ORF">GCM10025791_32100</name>
</gene>
<dbReference type="GO" id="GO:0000271">
    <property type="term" value="P:polysaccharide biosynthetic process"/>
    <property type="evidence" value="ECO:0007669"/>
    <property type="project" value="TreeGrafter"/>
</dbReference>
<dbReference type="InterPro" id="IPR014710">
    <property type="entry name" value="RmlC-like_jellyroll"/>
</dbReference>
<dbReference type="EMBL" id="BAABLX010000028">
    <property type="protein sequence ID" value="GAA4949459.1"/>
    <property type="molecule type" value="Genomic_DNA"/>
</dbReference>
<evidence type="ECO:0000313" key="10">
    <source>
        <dbReference type="Proteomes" id="UP001409585"/>
    </source>
</evidence>
<evidence type="ECO:0000256" key="3">
    <source>
        <dbReference type="ARBA" id="ARBA00012098"/>
    </source>
</evidence>
<dbReference type="GO" id="GO:0008830">
    <property type="term" value="F:dTDP-4-dehydrorhamnose 3,5-epimerase activity"/>
    <property type="evidence" value="ECO:0007669"/>
    <property type="project" value="UniProtKB-EC"/>
</dbReference>
<dbReference type="AlphaFoldDB" id="A0AAV3U5L1"/>
<protein>
    <recommendedName>
        <fullName evidence="4">dTDP-4-dehydrorhamnose 3,5-epimerase</fullName>
        <ecNumber evidence="3">5.1.3.13</ecNumber>
    </recommendedName>
    <alternativeName>
        <fullName evidence="6">Thymidine diphospho-4-keto-rhamnose 3,5-epimerase</fullName>
    </alternativeName>
    <alternativeName>
        <fullName evidence="5">dTDP-4-keto-6-deoxyglucose 3,5-epimerase</fullName>
    </alternativeName>
    <alternativeName>
        <fullName evidence="7">dTDP-6-deoxy-D-xylo-4-hexulose 3,5-epimerase</fullName>
    </alternativeName>
</protein>
<dbReference type="EC" id="5.1.3.13" evidence="3"/>
<evidence type="ECO:0000256" key="4">
    <source>
        <dbReference type="ARBA" id="ARBA00019595"/>
    </source>
</evidence>
<organism evidence="9 10">
    <name type="scientific">Halioxenophilus aromaticivorans</name>
    <dbReference type="NCBI Taxonomy" id="1306992"/>
    <lineage>
        <taxon>Bacteria</taxon>
        <taxon>Pseudomonadati</taxon>
        <taxon>Pseudomonadota</taxon>
        <taxon>Gammaproteobacteria</taxon>
        <taxon>Alteromonadales</taxon>
        <taxon>Alteromonadaceae</taxon>
        <taxon>Halioxenophilus</taxon>
    </lineage>
</organism>
<evidence type="ECO:0000313" key="9">
    <source>
        <dbReference type="EMBL" id="GAA4949459.1"/>
    </source>
</evidence>
<evidence type="ECO:0000256" key="7">
    <source>
        <dbReference type="ARBA" id="ARBA00033311"/>
    </source>
</evidence>
<comment type="catalytic activity">
    <reaction evidence="1">
        <text>dTDP-4-dehydro-6-deoxy-alpha-D-glucose = dTDP-4-dehydro-beta-L-rhamnose</text>
        <dbReference type="Rhea" id="RHEA:16969"/>
        <dbReference type="ChEBI" id="CHEBI:57649"/>
        <dbReference type="ChEBI" id="CHEBI:62830"/>
        <dbReference type="EC" id="5.1.3.13"/>
    </reaction>
</comment>
<dbReference type="PANTHER" id="PTHR21047:SF2">
    <property type="entry name" value="THYMIDINE DIPHOSPHO-4-KETO-RHAMNOSE 3,5-EPIMERASE"/>
    <property type="match status" value="1"/>
</dbReference>
<proteinExistence type="predicted"/>
<keyword evidence="10" id="KW-1185">Reference proteome</keyword>
<name>A0AAV3U5L1_9ALTE</name>
<evidence type="ECO:0000256" key="6">
    <source>
        <dbReference type="ARBA" id="ARBA00031424"/>
    </source>
</evidence>
<comment type="caution">
    <text evidence="9">The sequence shown here is derived from an EMBL/GenBank/DDBJ whole genome shotgun (WGS) entry which is preliminary data.</text>
</comment>
<evidence type="ECO:0000256" key="1">
    <source>
        <dbReference type="ARBA" id="ARBA00001298"/>
    </source>
</evidence>
<feature type="site" description="Participates in a stacking interaction with the thymidine ring of dTDP-4-oxo-6-deoxyglucose" evidence="8">
    <location>
        <position position="147"/>
    </location>
</feature>
<dbReference type="PANTHER" id="PTHR21047">
    <property type="entry name" value="DTDP-6-DEOXY-D-GLUCOSE-3,5 EPIMERASE"/>
    <property type="match status" value="1"/>
</dbReference>
<dbReference type="InterPro" id="IPR000888">
    <property type="entry name" value="RmlC-like"/>
</dbReference>
<sequence length="168" mass="19480">MQDEVKKDQQSTDSEWSLPESIIDGVLFRETKNIITGNGTTSEGYREDWNLHSDPIKQIIQVTLRPGAISAWHMHRLQKDHVFVILGTFKLAMYDGRPQSPTYQKLEVRNLSNLRPGALVIPPGIWHGFKNLSHQESIFINYFDRAYQYSDPDEYRLPPDTTEIPFTF</sequence>
<evidence type="ECO:0000256" key="2">
    <source>
        <dbReference type="ARBA" id="ARBA00001997"/>
    </source>
</evidence>
<dbReference type="InterPro" id="IPR011051">
    <property type="entry name" value="RmlC_Cupin_sf"/>
</dbReference>
<dbReference type="RefSeq" id="WP_345424561.1">
    <property type="nucleotide sequence ID" value="NZ_AP031496.1"/>
</dbReference>
<dbReference type="Pfam" id="PF00908">
    <property type="entry name" value="dTDP_sugar_isom"/>
    <property type="match status" value="1"/>
</dbReference>
<dbReference type="SUPFAM" id="SSF51182">
    <property type="entry name" value="RmlC-like cupins"/>
    <property type="match status" value="1"/>
</dbReference>
<accession>A0AAV3U5L1</accession>
<comment type="function">
    <text evidence="2">Catalyzes the epimerization of the C3' and C5'positions of dTDP-6-deoxy-D-xylo-4-hexulose, forming dTDP-6-deoxy-L-lyxo-4-hexulose.</text>
</comment>